<accession>A0A2X4YT17</accession>
<keyword evidence="1" id="KW-0472">Membrane</keyword>
<dbReference type="EMBL" id="LS483476">
    <property type="protein sequence ID" value="SQI51514.1"/>
    <property type="molecule type" value="Genomic_DNA"/>
</dbReference>
<evidence type="ECO:0000313" key="3">
    <source>
        <dbReference type="Proteomes" id="UP000249134"/>
    </source>
</evidence>
<sequence length="32" mass="3283">MTLPIAIVVSTAIICVTAFLTAVTLKGMSMGE</sequence>
<dbReference type="STRING" id="1348624.GCA_001591545_03793"/>
<feature type="transmembrane region" description="Helical" evidence="1">
    <location>
        <begin position="6"/>
        <end position="25"/>
    </location>
</feature>
<organism evidence="2 3">
    <name type="scientific">Lederbergia lenta</name>
    <name type="common">Bacillus lentus</name>
    <dbReference type="NCBI Taxonomy" id="1467"/>
    <lineage>
        <taxon>Bacteria</taxon>
        <taxon>Bacillati</taxon>
        <taxon>Bacillota</taxon>
        <taxon>Bacilli</taxon>
        <taxon>Bacillales</taxon>
        <taxon>Bacillaceae</taxon>
        <taxon>Lederbergia</taxon>
    </lineage>
</organism>
<proteinExistence type="predicted"/>
<evidence type="ECO:0000313" key="2">
    <source>
        <dbReference type="EMBL" id="SQI51514.1"/>
    </source>
</evidence>
<keyword evidence="1" id="KW-1133">Transmembrane helix</keyword>
<name>A0A2X4YT17_LEDLE</name>
<dbReference type="Proteomes" id="UP000249134">
    <property type="component" value="Chromosome 1"/>
</dbReference>
<dbReference type="AlphaFoldDB" id="A0A2X4YT17"/>
<keyword evidence="1" id="KW-0812">Transmembrane</keyword>
<protein>
    <submittedName>
        <fullName evidence="2">Uncharacterized protein</fullName>
    </submittedName>
</protein>
<dbReference type="KEGG" id="blen:NCTC4824_00288"/>
<gene>
    <name evidence="2" type="ORF">NCTC4824_00288</name>
</gene>
<evidence type="ECO:0000256" key="1">
    <source>
        <dbReference type="SAM" id="Phobius"/>
    </source>
</evidence>
<keyword evidence="3" id="KW-1185">Reference proteome</keyword>
<reference evidence="2 3" key="1">
    <citation type="submission" date="2018-06" db="EMBL/GenBank/DDBJ databases">
        <authorList>
            <consortium name="Pathogen Informatics"/>
            <person name="Doyle S."/>
        </authorList>
    </citation>
    <scope>NUCLEOTIDE SEQUENCE [LARGE SCALE GENOMIC DNA]</scope>
    <source>
        <strain evidence="2 3">NCTC4824</strain>
    </source>
</reference>